<evidence type="ECO:0000256" key="1">
    <source>
        <dbReference type="ARBA" id="ARBA00004127"/>
    </source>
</evidence>
<reference evidence="7 8" key="1">
    <citation type="journal article" date="2013" name="Genome Announc.">
        <title>Complete Genome Sequence of the Porcine Strain Brachyspira pilosicoli P43/6/78(T.).</title>
        <authorList>
            <person name="Lin C."/>
            <person name="den Bakker H.C."/>
            <person name="Suzuki H."/>
            <person name="Lefebure T."/>
            <person name="Ponnala L."/>
            <person name="Sun Q."/>
            <person name="Stanhope M.J."/>
            <person name="Wiedmann M."/>
            <person name="Duhamel G.E."/>
        </authorList>
    </citation>
    <scope>NUCLEOTIDE SEQUENCE [LARGE SCALE GENOMIC DNA]</scope>
    <source>
        <strain evidence="7 8">P43/6/78</strain>
    </source>
</reference>
<feature type="transmembrane region" description="Helical" evidence="5">
    <location>
        <begin position="78"/>
        <end position="99"/>
    </location>
</feature>
<evidence type="ECO:0000256" key="2">
    <source>
        <dbReference type="ARBA" id="ARBA00022692"/>
    </source>
</evidence>
<name>A0A3B6VL29_BRAPL</name>
<evidence type="ECO:0000256" key="3">
    <source>
        <dbReference type="ARBA" id="ARBA00022989"/>
    </source>
</evidence>
<evidence type="ECO:0000256" key="4">
    <source>
        <dbReference type="ARBA" id="ARBA00023136"/>
    </source>
</evidence>
<dbReference type="GeneID" id="56438671"/>
<dbReference type="GO" id="GO:0012505">
    <property type="term" value="C:endomembrane system"/>
    <property type="evidence" value="ECO:0007669"/>
    <property type="project" value="UniProtKB-SubCell"/>
</dbReference>
<evidence type="ECO:0000313" key="7">
    <source>
        <dbReference type="EMBL" id="AGA65854.1"/>
    </source>
</evidence>
<evidence type="ECO:0000259" key="6">
    <source>
        <dbReference type="Pfam" id="PF06803"/>
    </source>
</evidence>
<organism evidence="7 8">
    <name type="scientific">Brachyspira pilosicoli P43/6/78</name>
    <dbReference type="NCBI Taxonomy" id="1042417"/>
    <lineage>
        <taxon>Bacteria</taxon>
        <taxon>Pseudomonadati</taxon>
        <taxon>Spirochaetota</taxon>
        <taxon>Spirochaetia</taxon>
        <taxon>Brachyspirales</taxon>
        <taxon>Brachyspiraceae</taxon>
        <taxon>Brachyspira</taxon>
    </lineage>
</organism>
<keyword evidence="4 5" id="KW-0472">Membrane</keyword>
<keyword evidence="8" id="KW-1185">Reference proteome</keyword>
<dbReference type="Pfam" id="PF06803">
    <property type="entry name" value="DUF1232"/>
    <property type="match status" value="1"/>
</dbReference>
<dbReference type="EMBL" id="CP002873">
    <property type="protein sequence ID" value="AGA65854.1"/>
    <property type="molecule type" value="Genomic_DNA"/>
</dbReference>
<evidence type="ECO:0000256" key="5">
    <source>
        <dbReference type="SAM" id="Phobius"/>
    </source>
</evidence>
<protein>
    <recommendedName>
        <fullName evidence="6">DUF1232 domain-containing protein</fullName>
    </recommendedName>
</protein>
<dbReference type="KEGG" id="bpip:BPP43_02690"/>
<proteinExistence type="predicted"/>
<feature type="transmembrane region" description="Helical" evidence="5">
    <location>
        <begin position="40"/>
        <end position="58"/>
    </location>
</feature>
<accession>A0A3B6VL29</accession>
<comment type="subcellular location">
    <subcellularLocation>
        <location evidence="1">Endomembrane system</location>
        <topology evidence="1">Multi-pass membrane protein</topology>
    </subcellularLocation>
</comment>
<feature type="transmembrane region" description="Helical" evidence="5">
    <location>
        <begin position="12"/>
        <end position="28"/>
    </location>
</feature>
<feature type="domain" description="DUF1232" evidence="6">
    <location>
        <begin position="20"/>
        <end position="49"/>
    </location>
</feature>
<dbReference type="Proteomes" id="UP000010793">
    <property type="component" value="Chromosome"/>
</dbReference>
<gene>
    <name evidence="7" type="ORF">BPP43_02690</name>
</gene>
<dbReference type="InterPro" id="IPR010652">
    <property type="entry name" value="DUF1232"/>
</dbReference>
<dbReference type="RefSeq" id="WP_013243045.1">
    <property type="nucleotide sequence ID" value="NC_019908.1"/>
</dbReference>
<keyword evidence="2 5" id="KW-0812">Transmembrane</keyword>
<dbReference type="AlphaFoldDB" id="A0A3B6VL29"/>
<evidence type="ECO:0000313" key="8">
    <source>
        <dbReference type="Proteomes" id="UP000010793"/>
    </source>
</evidence>
<keyword evidence="3 5" id="KW-1133">Transmembrane helix</keyword>
<sequence length="104" mass="11289">MSEYTKNKTAKSGIKPWIPLILAVIYAISPVDLVPDSLPIAGWLEDILFLIVGGLNGIENGVLDDNSSVKKIIKFLKWGLLIIGAMAILIIILLVALIFKMSAN</sequence>